<comment type="caution">
    <text evidence="1">The sequence shown here is derived from an EMBL/GenBank/DDBJ whole genome shotgun (WGS) entry which is preliminary data.</text>
</comment>
<evidence type="ECO:0000313" key="1">
    <source>
        <dbReference type="EMBL" id="PPK67985.1"/>
    </source>
</evidence>
<sequence>MRAATRTEGGRIATPHWQAAIATRARFAVDDDTWTALLSAEPAAACTRFAQLARSLASADDQSRELLERLLDTAVPGNAAVARTVAGQITRRLTEVGAGTPDTTHLITTLRVLGVHVCATAPRDLADCRCLRDMIDEDGLTATKRALQDGLSILASTG</sequence>
<proteinExistence type="predicted"/>
<keyword evidence="2" id="KW-1185">Reference proteome</keyword>
<dbReference type="Proteomes" id="UP000239203">
    <property type="component" value="Unassembled WGS sequence"/>
</dbReference>
<evidence type="ECO:0000313" key="2">
    <source>
        <dbReference type="Proteomes" id="UP000239203"/>
    </source>
</evidence>
<reference evidence="1 2" key="1">
    <citation type="submission" date="2018-02" db="EMBL/GenBank/DDBJ databases">
        <title>Genomic Encyclopedia of Archaeal and Bacterial Type Strains, Phase II (KMG-II): from individual species to whole genera.</title>
        <authorList>
            <person name="Goeker M."/>
        </authorList>
    </citation>
    <scope>NUCLEOTIDE SEQUENCE [LARGE SCALE GENOMIC DNA]</scope>
    <source>
        <strain evidence="1 2">YU 961-1</strain>
    </source>
</reference>
<gene>
    <name evidence="1" type="ORF">CLV40_106217</name>
</gene>
<protein>
    <submittedName>
        <fullName evidence="1">Uncharacterized protein</fullName>
    </submittedName>
</protein>
<organism evidence="1 2">
    <name type="scientific">Actinokineospora auranticolor</name>
    <dbReference type="NCBI Taxonomy" id="155976"/>
    <lineage>
        <taxon>Bacteria</taxon>
        <taxon>Bacillati</taxon>
        <taxon>Actinomycetota</taxon>
        <taxon>Actinomycetes</taxon>
        <taxon>Pseudonocardiales</taxon>
        <taxon>Pseudonocardiaceae</taxon>
        <taxon>Actinokineospora</taxon>
    </lineage>
</organism>
<dbReference type="AlphaFoldDB" id="A0A2S6GRV4"/>
<accession>A0A2S6GRV4</accession>
<name>A0A2S6GRV4_9PSEU</name>
<dbReference type="EMBL" id="PTIX01000006">
    <property type="protein sequence ID" value="PPK67985.1"/>
    <property type="molecule type" value="Genomic_DNA"/>
</dbReference>